<comment type="caution">
    <text evidence="2">The sequence shown here is derived from an EMBL/GenBank/DDBJ whole genome shotgun (WGS) entry which is preliminary data.</text>
</comment>
<evidence type="ECO:0000256" key="1">
    <source>
        <dbReference type="SAM" id="MobiDB-lite"/>
    </source>
</evidence>
<accession>A0ABY2WXD1</accession>
<keyword evidence="2" id="KW-0969">Cilium</keyword>
<name>A0ABY2WXD1_9RHOB</name>
<evidence type="ECO:0000313" key="2">
    <source>
        <dbReference type="EMBL" id="TMV07097.1"/>
    </source>
</evidence>
<keyword evidence="2" id="KW-0282">Flagellum</keyword>
<keyword evidence="2" id="KW-0966">Cell projection</keyword>
<organism evidence="2 3">
    <name type="scientific">Ruegeria sediminis</name>
    <dbReference type="NCBI Taxonomy" id="2583820"/>
    <lineage>
        <taxon>Bacteria</taxon>
        <taxon>Pseudomonadati</taxon>
        <taxon>Pseudomonadota</taxon>
        <taxon>Alphaproteobacteria</taxon>
        <taxon>Rhodobacterales</taxon>
        <taxon>Roseobacteraceae</taxon>
        <taxon>Ruegeria</taxon>
    </lineage>
</organism>
<gene>
    <name evidence="2" type="ORF">FGK63_13370</name>
</gene>
<evidence type="ECO:0000313" key="3">
    <source>
        <dbReference type="Proteomes" id="UP001193035"/>
    </source>
</evidence>
<protein>
    <submittedName>
        <fullName evidence="2">Flagellar basal body-associated protein FliL</fullName>
    </submittedName>
</protein>
<proteinExistence type="predicted"/>
<dbReference type="Proteomes" id="UP001193035">
    <property type="component" value="Unassembled WGS sequence"/>
</dbReference>
<feature type="region of interest" description="Disordered" evidence="1">
    <location>
        <begin position="30"/>
        <end position="57"/>
    </location>
</feature>
<sequence>MIAKLLPVLFLIGGVGAGAGAGLLMGPSGASSKENLPQDTEAVAQPDNGAPGADGRKHTGEAGLDFEYLNLTKQFVIPVVERDRIAALVMLSLSLEASPGMGERFYAVEPKLRDGFLQVLFDHANMGGFDGAFTQSDRLTSLREALLVVAQRALGPDISQVLIMSVARQDA</sequence>
<dbReference type="EMBL" id="VCPD01000004">
    <property type="protein sequence ID" value="TMV07097.1"/>
    <property type="molecule type" value="Genomic_DNA"/>
</dbReference>
<dbReference type="RefSeq" id="WP_138843033.1">
    <property type="nucleotide sequence ID" value="NZ_VCPD01000004.1"/>
</dbReference>
<reference evidence="2 3" key="1">
    <citation type="submission" date="2019-05" db="EMBL/GenBank/DDBJ databases">
        <title>Ruegeria sp. nov., isolated from tidal flat.</title>
        <authorList>
            <person name="Kim W."/>
        </authorList>
    </citation>
    <scope>NUCLEOTIDE SEQUENCE [LARGE SCALE GENOMIC DNA]</scope>
    <source>
        <strain evidence="2 3">CAU 1488</strain>
    </source>
</reference>
<keyword evidence="3" id="KW-1185">Reference proteome</keyword>